<evidence type="ECO:0000256" key="1">
    <source>
        <dbReference type="SAM" id="MobiDB-lite"/>
    </source>
</evidence>
<evidence type="ECO:0000313" key="3">
    <source>
        <dbReference type="Proteomes" id="UP000299102"/>
    </source>
</evidence>
<name>A0A4C1T8P9_EUMVA</name>
<feature type="compositionally biased region" description="Basic residues" evidence="1">
    <location>
        <begin position="17"/>
        <end position="26"/>
    </location>
</feature>
<feature type="region of interest" description="Disordered" evidence="1">
    <location>
        <begin position="1"/>
        <end position="29"/>
    </location>
</feature>
<keyword evidence="3" id="KW-1185">Reference proteome</keyword>
<organism evidence="2 3">
    <name type="scientific">Eumeta variegata</name>
    <name type="common">Bagworm moth</name>
    <name type="synonym">Eumeta japonica</name>
    <dbReference type="NCBI Taxonomy" id="151549"/>
    <lineage>
        <taxon>Eukaryota</taxon>
        <taxon>Metazoa</taxon>
        <taxon>Ecdysozoa</taxon>
        <taxon>Arthropoda</taxon>
        <taxon>Hexapoda</taxon>
        <taxon>Insecta</taxon>
        <taxon>Pterygota</taxon>
        <taxon>Neoptera</taxon>
        <taxon>Endopterygota</taxon>
        <taxon>Lepidoptera</taxon>
        <taxon>Glossata</taxon>
        <taxon>Ditrysia</taxon>
        <taxon>Tineoidea</taxon>
        <taxon>Psychidae</taxon>
        <taxon>Oiketicinae</taxon>
        <taxon>Eumeta</taxon>
    </lineage>
</organism>
<evidence type="ECO:0000313" key="2">
    <source>
        <dbReference type="EMBL" id="GBP10883.1"/>
    </source>
</evidence>
<accession>A0A4C1T8P9</accession>
<gene>
    <name evidence="2" type="ORF">EVAR_5463_1</name>
</gene>
<feature type="region of interest" description="Disordered" evidence="1">
    <location>
        <begin position="70"/>
        <end position="102"/>
    </location>
</feature>
<dbReference type="OrthoDB" id="416454at2759"/>
<feature type="compositionally biased region" description="Basic and acidic residues" evidence="1">
    <location>
        <begin position="86"/>
        <end position="98"/>
    </location>
</feature>
<dbReference type="EMBL" id="BGZK01000043">
    <property type="protein sequence ID" value="GBP10883.1"/>
    <property type="molecule type" value="Genomic_DNA"/>
</dbReference>
<sequence length="129" mass="15278">MRRLHRDARDGNNQHSGRGHSKKKKQQITLTIQEAIEERNRAKIAVKETRRARWAKAQYHRVKRKITTLHTIQGGEMARNHKKQKRFESSSRSKDPSRNPRRLLLLDKCNTEEEIINQLVASNRQRSSY</sequence>
<reference evidence="2 3" key="1">
    <citation type="journal article" date="2019" name="Commun. Biol.">
        <title>The bagworm genome reveals a unique fibroin gene that provides high tensile strength.</title>
        <authorList>
            <person name="Kono N."/>
            <person name="Nakamura H."/>
            <person name="Ohtoshi R."/>
            <person name="Tomita M."/>
            <person name="Numata K."/>
            <person name="Arakawa K."/>
        </authorList>
    </citation>
    <scope>NUCLEOTIDE SEQUENCE [LARGE SCALE GENOMIC DNA]</scope>
</reference>
<dbReference type="Proteomes" id="UP000299102">
    <property type="component" value="Unassembled WGS sequence"/>
</dbReference>
<proteinExistence type="predicted"/>
<comment type="caution">
    <text evidence="2">The sequence shown here is derived from an EMBL/GenBank/DDBJ whole genome shotgun (WGS) entry which is preliminary data.</text>
</comment>
<protein>
    <submittedName>
        <fullName evidence="2">Uncharacterized protein</fullName>
    </submittedName>
</protein>
<dbReference type="AlphaFoldDB" id="A0A4C1T8P9"/>